<name>A0A381RRX3_9ZZZZ</name>
<dbReference type="Gene3D" id="2.60.40.3440">
    <property type="match status" value="1"/>
</dbReference>
<protein>
    <recommendedName>
        <fullName evidence="2">RapA2 cadherin-like domain-containing protein</fullName>
    </recommendedName>
</protein>
<reference evidence="3" key="1">
    <citation type="submission" date="2018-05" db="EMBL/GenBank/DDBJ databases">
        <authorList>
            <person name="Lanie J.A."/>
            <person name="Ng W.-L."/>
            <person name="Kazmierczak K.M."/>
            <person name="Andrzejewski T.M."/>
            <person name="Davidsen T.M."/>
            <person name="Wayne K.J."/>
            <person name="Tettelin H."/>
            <person name="Glass J.I."/>
            <person name="Rusch D."/>
            <person name="Podicherti R."/>
            <person name="Tsui H.-C.T."/>
            <person name="Winkler M.E."/>
        </authorList>
    </citation>
    <scope>NUCLEOTIDE SEQUENCE</scope>
</reference>
<dbReference type="PROSITE" id="PS51257">
    <property type="entry name" value="PROKAR_LIPOPROTEIN"/>
    <property type="match status" value="1"/>
</dbReference>
<dbReference type="Pfam" id="PF17803">
    <property type="entry name" value="Cadherin_4"/>
    <property type="match status" value="1"/>
</dbReference>
<dbReference type="Pfam" id="PF17963">
    <property type="entry name" value="Big_9"/>
    <property type="match status" value="2"/>
</dbReference>
<keyword evidence="1" id="KW-0175">Coiled coil</keyword>
<accession>A0A381RRX3</accession>
<dbReference type="InterPro" id="IPR040853">
    <property type="entry name" value="RapA2_cadherin-like"/>
</dbReference>
<sequence>MRYFLFLVLSIFLLSLVACDTALGRAIGGEDDGGAIEMPSPPESRVIYKVSGKLDTPAPDVDKWTFQGEKGHTAEIHLETAPGAITTIDTLLLLEGPNGEEIASNDDYNGVHAGIVTVLPESGQYTVVARGYGLAFGPYELTLFFEGAYVDNDGGKIAETDASGLSVSYGEIQIGTDEDIWEIPVLKGDTLVIALDGITYLDPILTLLDPDGVRVAYSDDYVGQDAQITYVAEKDGVHLAIARGYGGKSTGDYHLTISGNPERSILNSITDNLMRIEAELAASGELAAAAATAELAEAAEIAEYHAGREQREADLASIVAEEAERASAGADMALGIAKRARDDAKYKLEELTDLSENLGEMVVNDIESLEKVAADSNAAYEATQTAEDRVAELEAELRELRESKAESDRILEMTEARLEALAERQRAATESQATRLAEAETLARLAKNAESAAKAEVGAQAARAELAQRSATAVKAELDALSASIAEKAAQEDLARQSREAAEAEAIAKSAVSSAKESVSESLLITVIEGGYVGVSTPEHGTASVVDGEIYYTHNGSSNAVDSFTATVKGEDGELLDVRMWVTLTYLKPNSAPVAVDDSISIQSGGASPIILTTNDTDVDGHDLKITHINGSSINPGETLNLSETANVVLCDDTFCGSIANGVVYYSTHLGNFSGQDTFTYTLSDENGLSAVGTVVVDLTTDYKFPVALEQNIQTQQGATSKYVLTGIPTSSPIDSVTQGNYGSVEILDKDSVKYSHTGFRDASDIFTYTVRDEFGAKASGNVNVVVEITNSVPTPQNVTASVDEGETVHIPVTGVLSGFTPEQLDPESDILRPTREDSIFYTDPTAIQPSNGSYIYKPIVDSETGEITGYHLQYTHDGSETTQDTFNYELVQEDGGTGRGTMTINVAPVNDIPLALNYSLDVDQGNSVNVDVVDSDTDPDGPELQVEIVTSPEYGSVAMDGSNLTYTHGGSSSDDSFEYSLDDGQGGHPVTAIVKITVNLAFLDVAAASLPSPAQDKVPWDPEIGIRISSSDNLTIRNLDGAFSLYECFDAVCEDSQLTPVTGQTKQLGETSSQILSFIPEVPLYGNTTYKVSVNSDSGVELAGGNLQKLSGLIGDVNSWTFTTAEMTRFTIPLLVTYSDSECRGAQEPKIANRIGESLCLTLDEIDELLYGMEEDKPSHYFDSMSSGKFVVSPIRDRAGHVVKSFQIDRNKPYIGGNCGRHFEKEGLKAFSGCPDYDQDTTLRAEMDLLFDRFRYRNITHKNGSYNLLAPYLPTREATISNFGIGGEQDKLGNGQHYFRNITPIYVWGVGGPDSSPWSTIGMASPPTGSQQTALDISHEETHRTWGHELGHAYFGLPDYYYTGSPGPNKTGPLDIMGDRSGHSFGKQWPPFTAWSLVKSEFEDPDQLFDDSDLISYIDNSSDNAPSGTAAMYSKSHSSGFNIIKVPAIIERDTRLVRGYYLLELYGSTGYDSQIYVNSDTVNFTDNPGAFPGGIAIWKWDKTEQKVRTDVCKQYFTNLPKCDFGFLFQNGNHSDIIEYYPSIPSITSGNDSNDATHGRSPGIYNIFPWWYSPQLPYGANYEDDLSKMPTTIELPVLEIAPFAEDPNFGGGSRVATVTLSFDQLVGDIKTGIQSASSSGNIDNLAGYTFGDTATFTYNVEKHQTPESMTYKDHVREGQVQFASGAMWDEMQAYGYFRFQEVPDQ</sequence>
<dbReference type="EMBL" id="UINC01002192">
    <property type="protein sequence ID" value="SUZ93974.1"/>
    <property type="molecule type" value="Genomic_DNA"/>
</dbReference>
<evidence type="ECO:0000256" key="1">
    <source>
        <dbReference type="SAM" id="Coils"/>
    </source>
</evidence>
<dbReference type="Gene3D" id="2.60.40.2810">
    <property type="match status" value="1"/>
</dbReference>
<evidence type="ECO:0000259" key="2">
    <source>
        <dbReference type="Pfam" id="PF17803"/>
    </source>
</evidence>
<evidence type="ECO:0000313" key="3">
    <source>
        <dbReference type="EMBL" id="SUZ93974.1"/>
    </source>
</evidence>
<proteinExistence type="predicted"/>
<gene>
    <name evidence="3" type="ORF">METZ01_LOCUS46828</name>
</gene>
<feature type="domain" description="RapA2 cadherin-like" evidence="2">
    <location>
        <begin position="902"/>
        <end position="967"/>
    </location>
</feature>
<dbReference type="Gene3D" id="2.60.120.380">
    <property type="match status" value="2"/>
</dbReference>
<dbReference type="CDD" id="cd06503">
    <property type="entry name" value="ATP-synt_Fo_b"/>
    <property type="match status" value="1"/>
</dbReference>
<feature type="coiled-coil region" evidence="1">
    <location>
        <begin position="376"/>
        <end position="431"/>
    </location>
</feature>
<organism evidence="3">
    <name type="scientific">marine metagenome</name>
    <dbReference type="NCBI Taxonomy" id="408172"/>
    <lineage>
        <taxon>unclassified sequences</taxon>
        <taxon>metagenomes</taxon>
        <taxon>ecological metagenomes</taxon>
    </lineage>
</organism>